<feature type="transmembrane region" description="Helical" evidence="1">
    <location>
        <begin position="331"/>
        <end position="354"/>
    </location>
</feature>
<feature type="domain" description="Acyltransferase 3" evidence="2">
    <location>
        <begin position="4"/>
        <end position="350"/>
    </location>
</feature>
<dbReference type="OrthoDB" id="70906at2157"/>
<dbReference type="Pfam" id="PF01757">
    <property type="entry name" value="Acyl_transf_3"/>
    <property type="match status" value="1"/>
</dbReference>
<keyword evidence="3" id="KW-0808">Transferase</keyword>
<feature type="transmembrane region" description="Helical" evidence="1">
    <location>
        <begin position="133"/>
        <end position="155"/>
    </location>
</feature>
<dbReference type="GO" id="GO:0016747">
    <property type="term" value="F:acyltransferase activity, transferring groups other than amino-acyl groups"/>
    <property type="evidence" value="ECO:0007669"/>
    <property type="project" value="InterPro"/>
</dbReference>
<evidence type="ECO:0000259" key="2">
    <source>
        <dbReference type="Pfam" id="PF01757"/>
    </source>
</evidence>
<feature type="transmembrane region" description="Helical" evidence="1">
    <location>
        <begin position="197"/>
        <end position="213"/>
    </location>
</feature>
<accession>A0A1D3L1Z9</accession>
<reference evidence="3 4" key="1">
    <citation type="submission" date="2016-08" db="EMBL/GenBank/DDBJ databases">
        <authorList>
            <person name="Seilhamer J.J."/>
        </authorList>
    </citation>
    <scope>NUCLEOTIDE SEQUENCE [LARGE SCALE GENOMIC DNA]</scope>
    <source>
        <strain evidence="3">Buetzberg</strain>
    </source>
</reference>
<keyword evidence="4" id="KW-1185">Reference proteome</keyword>
<dbReference type="InterPro" id="IPR050623">
    <property type="entry name" value="Glucan_succinyl_AcylTrfase"/>
</dbReference>
<dbReference type="Proteomes" id="UP000094707">
    <property type="component" value="Chromosome I"/>
</dbReference>
<dbReference type="PANTHER" id="PTHR36927">
    <property type="entry name" value="BLR4337 PROTEIN"/>
    <property type="match status" value="1"/>
</dbReference>
<dbReference type="GeneID" id="30411873"/>
<feature type="transmembrane region" description="Helical" evidence="1">
    <location>
        <begin position="85"/>
        <end position="107"/>
    </location>
</feature>
<dbReference type="InterPro" id="IPR002656">
    <property type="entry name" value="Acyl_transf_3_dom"/>
</dbReference>
<dbReference type="PANTHER" id="PTHR36927:SF3">
    <property type="entry name" value="GLUCANS BIOSYNTHESIS PROTEIN C"/>
    <property type="match status" value="1"/>
</dbReference>
<dbReference type="KEGG" id="mcub:MCBB_1025"/>
<dbReference type="AlphaFoldDB" id="A0A1D3L1Z9"/>
<feature type="transmembrane region" description="Helical" evidence="1">
    <location>
        <begin position="225"/>
        <end position="247"/>
    </location>
</feature>
<name>A0A1D3L1Z9_9EURY</name>
<dbReference type="PATRIC" id="fig|129848.4.peg.1033"/>
<evidence type="ECO:0000313" key="4">
    <source>
        <dbReference type="Proteomes" id="UP000094707"/>
    </source>
</evidence>
<evidence type="ECO:0000313" key="3">
    <source>
        <dbReference type="EMBL" id="SCG85585.1"/>
    </source>
</evidence>
<keyword evidence="1" id="KW-0472">Membrane</keyword>
<sequence>MRKYYLDNLRWLIILILFPYHTLLIYSGIGSYYFHVANSSIANAFILTFAPWFMQLLFAIAGITTYYSLKRRDAKQYLEERVSKLLLPSVAGVILVIPVSVYFGYLYNGYTGNFLSFMLYHFSNALQNIGNGLLIGPLWFLLYLFIISLVALPIIMKYRNGTWKIPIEKVTLPKLLLLIIPLALGSFFINLYPEKSIVQFFLLFIFGYFLLSDDGIQQKLEDKRWPLFISFLVLTIIYLVMTVPSIGPAGTTATASTFTVASFLSMFLVKLFVNAILWLGVLGVMGMGKHYLEFKNRTTLYLSAASFPIYIFHIIWVNLFAYYIIGWIPNMMALQVILTMALSFIFTIATIEVVRRIKGVRFLFGIKG</sequence>
<gene>
    <name evidence="3" type="primary">mdoC</name>
    <name evidence="3" type="ORF">MCBB_1025</name>
</gene>
<feature type="transmembrane region" description="Helical" evidence="1">
    <location>
        <begin position="300"/>
        <end position="325"/>
    </location>
</feature>
<feature type="transmembrane region" description="Helical" evidence="1">
    <location>
        <begin position="175"/>
        <end position="191"/>
    </location>
</feature>
<feature type="transmembrane region" description="Helical" evidence="1">
    <location>
        <begin position="40"/>
        <end position="64"/>
    </location>
</feature>
<feature type="transmembrane region" description="Helical" evidence="1">
    <location>
        <begin position="12"/>
        <end position="34"/>
    </location>
</feature>
<keyword evidence="1" id="KW-0812">Transmembrane</keyword>
<protein>
    <submittedName>
        <fullName evidence="3">Glucans biosynthesis protein C</fullName>
        <ecNumber evidence="3">2.1.-.-</ecNumber>
    </submittedName>
</protein>
<feature type="transmembrane region" description="Helical" evidence="1">
    <location>
        <begin position="267"/>
        <end position="288"/>
    </location>
</feature>
<dbReference type="STRING" id="118062.MCBB_1025"/>
<dbReference type="EMBL" id="LT607756">
    <property type="protein sequence ID" value="SCG85585.1"/>
    <property type="molecule type" value="Genomic_DNA"/>
</dbReference>
<dbReference type="RefSeq" id="WP_071906731.1">
    <property type="nucleotide sequence ID" value="NZ_LT607756.1"/>
</dbReference>
<proteinExistence type="predicted"/>
<evidence type="ECO:0000256" key="1">
    <source>
        <dbReference type="SAM" id="Phobius"/>
    </source>
</evidence>
<dbReference type="EC" id="2.1.-.-" evidence="3"/>
<keyword evidence="1" id="KW-1133">Transmembrane helix</keyword>
<organism evidence="3 4">
    <name type="scientific">Methanobacterium congolense</name>
    <dbReference type="NCBI Taxonomy" id="118062"/>
    <lineage>
        <taxon>Archaea</taxon>
        <taxon>Methanobacteriati</taxon>
        <taxon>Methanobacteriota</taxon>
        <taxon>Methanomada group</taxon>
        <taxon>Methanobacteria</taxon>
        <taxon>Methanobacteriales</taxon>
        <taxon>Methanobacteriaceae</taxon>
        <taxon>Methanobacterium</taxon>
    </lineage>
</organism>